<proteinExistence type="predicted"/>
<organism evidence="1">
    <name type="scientific">Prunus dulcis</name>
    <name type="common">Almond</name>
    <name type="synonym">Amygdalus dulcis</name>
    <dbReference type="NCBI Taxonomy" id="3755"/>
    <lineage>
        <taxon>Eukaryota</taxon>
        <taxon>Viridiplantae</taxon>
        <taxon>Streptophyta</taxon>
        <taxon>Embryophyta</taxon>
        <taxon>Tracheophyta</taxon>
        <taxon>Spermatophyta</taxon>
        <taxon>Magnoliopsida</taxon>
        <taxon>eudicotyledons</taxon>
        <taxon>Gunneridae</taxon>
        <taxon>Pentapetalae</taxon>
        <taxon>rosids</taxon>
        <taxon>fabids</taxon>
        <taxon>Rosales</taxon>
        <taxon>Rosaceae</taxon>
        <taxon>Amygdaloideae</taxon>
        <taxon>Amygdaleae</taxon>
        <taxon>Prunus</taxon>
    </lineage>
</organism>
<evidence type="ECO:0000313" key="1">
    <source>
        <dbReference type="EMBL" id="BBN69930.1"/>
    </source>
</evidence>
<name>A0A5H2YF50_PRUDU</name>
<accession>A0A5H2YF50</accession>
<dbReference type="SUPFAM" id="SSF54277">
    <property type="entry name" value="CAD &amp; PB1 domains"/>
    <property type="match status" value="1"/>
</dbReference>
<dbReference type="AlphaFoldDB" id="A0A5H2YF50"/>
<dbReference type="EMBL" id="AP021598">
    <property type="protein sequence ID" value="BBN69930.1"/>
    <property type="molecule type" value="Genomic_DNA"/>
</dbReference>
<reference evidence="1" key="1">
    <citation type="journal article" date="2019" name="Science">
        <title>Mutation of a bHLH transcription factor allowed almond domestication.</title>
        <authorList>
            <person name="Sanchez-Perez R."/>
            <person name="Pavan S."/>
            <person name="Mazzeo R."/>
            <person name="Moldovan C."/>
            <person name="Aiese Cigliano R."/>
            <person name="Del Cueto J."/>
            <person name="Ricciardi F."/>
            <person name="Lotti C."/>
            <person name="Ricciardi L."/>
            <person name="Dicenta F."/>
            <person name="Lopez-Marques R.L."/>
            <person name="Lindberg Moller B."/>
        </authorList>
    </citation>
    <scope>NUCLEOTIDE SEQUENCE</scope>
</reference>
<feature type="non-terminal residue" evidence="1">
    <location>
        <position position="1"/>
    </location>
</feature>
<protein>
    <submittedName>
        <fullName evidence="1">NB-ARC domain-containing disease resistance protein</fullName>
    </submittedName>
</protein>
<gene>
    <name evidence="1" type="ORF">Prudu_1261S000800</name>
</gene>
<sequence>KPEGTASIVDLQIELTAAIPQRRESGDFRCQMDTVGILVCYNGSWVKKDNIESYEGGEAKGIIVSRNVTFSELVERIYKIMDAEPTKYSVTLKYSVPVSASVSKQIRVEDNDDVQYFLKYNTDVMASKVTPLVASLKNSKVMVLKGAMAL</sequence>